<keyword evidence="2" id="KW-1185">Reference proteome</keyword>
<protein>
    <submittedName>
        <fullName evidence="1">Uncharacterized protein</fullName>
    </submittedName>
</protein>
<organism evidence="1 2">
    <name type="scientific">Piloderma croceum (strain F 1598)</name>
    <dbReference type="NCBI Taxonomy" id="765440"/>
    <lineage>
        <taxon>Eukaryota</taxon>
        <taxon>Fungi</taxon>
        <taxon>Dikarya</taxon>
        <taxon>Basidiomycota</taxon>
        <taxon>Agaricomycotina</taxon>
        <taxon>Agaricomycetes</taxon>
        <taxon>Agaricomycetidae</taxon>
        <taxon>Atheliales</taxon>
        <taxon>Atheliaceae</taxon>
        <taxon>Piloderma</taxon>
    </lineage>
</organism>
<reference evidence="2" key="2">
    <citation type="submission" date="2015-01" db="EMBL/GenBank/DDBJ databases">
        <title>Evolutionary Origins and Diversification of the Mycorrhizal Mutualists.</title>
        <authorList>
            <consortium name="DOE Joint Genome Institute"/>
            <consortium name="Mycorrhizal Genomics Consortium"/>
            <person name="Kohler A."/>
            <person name="Kuo A."/>
            <person name="Nagy L.G."/>
            <person name="Floudas D."/>
            <person name="Copeland A."/>
            <person name="Barry K.W."/>
            <person name="Cichocki N."/>
            <person name="Veneault-Fourrey C."/>
            <person name="LaButti K."/>
            <person name="Lindquist E.A."/>
            <person name="Lipzen A."/>
            <person name="Lundell T."/>
            <person name="Morin E."/>
            <person name="Murat C."/>
            <person name="Riley R."/>
            <person name="Ohm R."/>
            <person name="Sun H."/>
            <person name="Tunlid A."/>
            <person name="Henrissat B."/>
            <person name="Grigoriev I.V."/>
            <person name="Hibbett D.S."/>
            <person name="Martin F."/>
        </authorList>
    </citation>
    <scope>NUCLEOTIDE SEQUENCE [LARGE SCALE GENOMIC DNA]</scope>
    <source>
        <strain evidence="2">F 1598</strain>
    </source>
</reference>
<dbReference type="InParanoid" id="A0A0C3FDU4"/>
<gene>
    <name evidence="1" type="ORF">PILCRDRAFT_824979</name>
</gene>
<dbReference type="Proteomes" id="UP000054166">
    <property type="component" value="Unassembled WGS sequence"/>
</dbReference>
<dbReference type="HOGENOM" id="CLU_2427839_0_0_1"/>
<sequence>MIASKAELSALECRKRPDDSGGNTHCKVSDSDICQLSNERHVRLMVIVSANNDHIVFRRKCIDGRALNGIRQDGRTVAARAEALDDSPTLY</sequence>
<evidence type="ECO:0000313" key="2">
    <source>
        <dbReference type="Proteomes" id="UP000054166"/>
    </source>
</evidence>
<proteinExistence type="predicted"/>
<evidence type="ECO:0000313" key="1">
    <source>
        <dbReference type="EMBL" id="KIM77999.1"/>
    </source>
</evidence>
<name>A0A0C3FDU4_PILCF</name>
<dbReference type="AlphaFoldDB" id="A0A0C3FDU4"/>
<reference evidence="1 2" key="1">
    <citation type="submission" date="2014-04" db="EMBL/GenBank/DDBJ databases">
        <authorList>
            <consortium name="DOE Joint Genome Institute"/>
            <person name="Kuo A."/>
            <person name="Tarkka M."/>
            <person name="Buscot F."/>
            <person name="Kohler A."/>
            <person name="Nagy L.G."/>
            <person name="Floudas D."/>
            <person name="Copeland A."/>
            <person name="Barry K.W."/>
            <person name="Cichocki N."/>
            <person name="Veneault-Fourrey C."/>
            <person name="LaButti K."/>
            <person name="Lindquist E.A."/>
            <person name="Lipzen A."/>
            <person name="Lundell T."/>
            <person name="Morin E."/>
            <person name="Murat C."/>
            <person name="Sun H."/>
            <person name="Tunlid A."/>
            <person name="Henrissat B."/>
            <person name="Grigoriev I.V."/>
            <person name="Hibbett D.S."/>
            <person name="Martin F."/>
            <person name="Nordberg H.P."/>
            <person name="Cantor M.N."/>
            <person name="Hua S.X."/>
        </authorList>
    </citation>
    <scope>NUCLEOTIDE SEQUENCE [LARGE SCALE GENOMIC DNA]</scope>
    <source>
        <strain evidence="1 2">F 1598</strain>
    </source>
</reference>
<accession>A0A0C3FDU4</accession>
<dbReference type="EMBL" id="KN833020">
    <property type="protein sequence ID" value="KIM77999.1"/>
    <property type="molecule type" value="Genomic_DNA"/>
</dbReference>